<dbReference type="AlphaFoldDB" id="A0A8D1IUF5"/>
<name>A0A8D1IUF5_PIG</name>
<evidence type="ECO:0000256" key="1">
    <source>
        <dbReference type="SAM" id="MobiDB-lite"/>
    </source>
</evidence>
<feature type="compositionally biased region" description="Basic and acidic residues" evidence="1">
    <location>
        <begin position="1"/>
        <end position="10"/>
    </location>
</feature>
<accession>A0A8D1IUF5</accession>
<feature type="region of interest" description="Disordered" evidence="1">
    <location>
        <begin position="1"/>
        <end position="23"/>
    </location>
</feature>
<evidence type="ECO:0000313" key="3">
    <source>
        <dbReference type="Proteomes" id="UP000694728"/>
    </source>
</evidence>
<reference evidence="2" key="1">
    <citation type="submission" date="2025-05" db="UniProtKB">
        <authorList>
            <consortium name="Ensembl"/>
        </authorList>
    </citation>
    <scope>IDENTIFICATION</scope>
</reference>
<proteinExistence type="predicted"/>
<dbReference type="Proteomes" id="UP000694728">
    <property type="component" value="Unplaced"/>
</dbReference>
<dbReference type="Proteomes" id="UP000694724">
    <property type="component" value="Unplaced"/>
</dbReference>
<protein>
    <submittedName>
        <fullName evidence="2">Uncharacterized protein</fullName>
    </submittedName>
</protein>
<dbReference type="Ensembl" id="ENSSSCT00055056733.1">
    <property type="protein sequence ID" value="ENSSSCP00055045366.1"/>
    <property type="gene ID" value="ENSSSCG00055028595.1"/>
</dbReference>
<sequence>MPSAEERAELAEENADGEPGADPRLRLLGAYVARSLRPAADAWERCAGSAEARQLLHDFLGCGAAEGPRPLLVVRTGPGGLAVRPGLDAGPEAGPSRAKGLFFLRTRPEPPGPDSLRGAVLCGDLPAAPLEHLAAFFSEIVIPVLTNEKNHLDWPQVVCLDVQRHAHSLQGDLLVLLEQVKGKTLLPLPVGSEKMELVDSESETM</sequence>
<organism evidence="2 3">
    <name type="scientific">Sus scrofa</name>
    <name type="common">Pig</name>
    <dbReference type="NCBI Taxonomy" id="9823"/>
    <lineage>
        <taxon>Eukaryota</taxon>
        <taxon>Metazoa</taxon>
        <taxon>Chordata</taxon>
        <taxon>Craniata</taxon>
        <taxon>Vertebrata</taxon>
        <taxon>Euteleostomi</taxon>
        <taxon>Mammalia</taxon>
        <taxon>Eutheria</taxon>
        <taxon>Laurasiatheria</taxon>
        <taxon>Artiodactyla</taxon>
        <taxon>Suina</taxon>
        <taxon>Suidae</taxon>
        <taxon>Sus</taxon>
    </lineage>
</organism>
<evidence type="ECO:0000313" key="2">
    <source>
        <dbReference type="Ensembl" id="ENSSSCP00045036912.1"/>
    </source>
</evidence>
<dbReference type="Ensembl" id="ENSSSCT00045053062.1">
    <property type="protein sequence ID" value="ENSSSCP00045036912.1"/>
    <property type="gene ID" value="ENSSSCG00045031127.1"/>
</dbReference>